<dbReference type="Proteomes" id="UP001561046">
    <property type="component" value="Unassembled WGS sequence"/>
</dbReference>
<dbReference type="RefSeq" id="WP_369338141.1">
    <property type="nucleotide sequence ID" value="NZ_JBFYGN010000008.1"/>
</dbReference>
<evidence type="ECO:0000256" key="6">
    <source>
        <dbReference type="ARBA" id="ARBA00023136"/>
    </source>
</evidence>
<evidence type="ECO:0000313" key="9">
    <source>
        <dbReference type="EMBL" id="MEX8192939.1"/>
    </source>
</evidence>
<evidence type="ECO:0000256" key="4">
    <source>
        <dbReference type="ARBA" id="ARBA00022801"/>
    </source>
</evidence>
<keyword evidence="10" id="KW-1185">Reference proteome</keyword>
<dbReference type="EMBL" id="JBFYGN010000008">
    <property type="protein sequence ID" value="MEX8192939.1"/>
    <property type="molecule type" value="Genomic_DNA"/>
</dbReference>
<protein>
    <submittedName>
        <fullName evidence="9">Phosphatase PAP2 family protein</fullName>
    </submittedName>
</protein>
<keyword evidence="5 7" id="KW-1133">Transmembrane helix</keyword>
<keyword evidence="4" id="KW-0378">Hydrolase</keyword>
<accession>A0ABV3ZVN2</accession>
<keyword evidence="2" id="KW-1003">Cell membrane</keyword>
<dbReference type="InterPro" id="IPR036938">
    <property type="entry name" value="PAP2/HPO_sf"/>
</dbReference>
<feature type="transmembrane region" description="Helical" evidence="7">
    <location>
        <begin position="126"/>
        <end position="146"/>
    </location>
</feature>
<keyword evidence="6 7" id="KW-0472">Membrane</keyword>
<sequence>MFFFDPLLYALVNADAQTPWLSIQAARLLSAWLPQLSGILVVLALLRGSPALRRSMLLLLLSMATAWLIARLIRWGFPTPRPFQLNLGMQWIAHGGRASFPSQHACGAFALAMSLSLGSTRRSRPLVLLAWAAAVAIAWSRVHLGVHFPSDVMAGALVGCASAMLVWNLAWRLRRGRHLRLRLAPRLRQLRFAWLGSR</sequence>
<dbReference type="SMART" id="SM00014">
    <property type="entry name" value="acidPPc"/>
    <property type="match status" value="1"/>
</dbReference>
<dbReference type="PANTHER" id="PTHR14969:SF62">
    <property type="entry name" value="DECAPRENYLPHOSPHORYL-5-PHOSPHORIBOSE PHOSPHATASE RV3807C-RELATED"/>
    <property type="match status" value="1"/>
</dbReference>
<feature type="domain" description="Phosphatidic acid phosphatase type 2/haloperoxidase" evidence="8">
    <location>
        <begin position="55"/>
        <end position="167"/>
    </location>
</feature>
<organism evidence="9 10">
    <name type="scientific">Comamonas guangdongensis</name>
    <dbReference type="NCBI Taxonomy" id="510515"/>
    <lineage>
        <taxon>Bacteria</taxon>
        <taxon>Pseudomonadati</taxon>
        <taxon>Pseudomonadota</taxon>
        <taxon>Betaproteobacteria</taxon>
        <taxon>Burkholderiales</taxon>
        <taxon>Comamonadaceae</taxon>
        <taxon>Comamonas</taxon>
    </lineage>
</organism>
<name>A0ABV3ZVN2_9BURK</name>
<proteinExistence type="predicted"/>
<feature type="transmembrane region" description="Helical" evidence="7">
    <location>
        <begin position="57"/>
        <end position="77"/>
    </location>
</feature>
<comment type="caution">
    <text evidence="9">The sequence shown here is derived from an EMBL/GenBank/DDBJ whole genome shotgun (WGS) entry which is preliminary data.</text>
</comment>
<reference evidence="9 10" key="1">
    <citation type="journal article" date="2013" name="Int. J. Syst. Evol. Microbiol.">
        <title>Comamonas guangdongensis sp. nov., isolated from subterranean forest sediment, and emended description of the genus Comamonas.</title>
        <authorList>
            <person name="Zhang J."/>
            <person name="Wang Y."/>
            <person name="Zhou S."/>
            <person name="Wu C."/>
            <person name="He J."/>
            <person name="Li F."/>
        </authorList>
    </citation>
    <scope>NUCLEOTIDE SEQUENCE [LARGE SCALE GENOMIC DNA]</scope>
    <source>
        <strain evidence="9 10">CCTCC AB2011133</strain>
    </source>
</reference>
<evidence type="ECO:0000256" key="1">
    <source>
        <dbReference type="ARBA" id="ARBA00004651"/>
    </source>
</evidence>
<evidence type="ECO:0000256" key="3">
    <source>
        <dbReference type="ARBA" id="ARBA00022692"/>
    </source>
</evidence>
<evidence type="ECO:0000256" key="5">
    <source>
        <dbReference type="ARBA" id="ARBA00022989"/>
    </source>
</evidence>
<evidence type="ECO:0000256" key="7">
    <source>
        <dbReference type="SAM" id="Phobius"/>
    </source>
</evidence>
<gene>
    <name evidence="9" type="ORF">AB6724_08805</name>
</gene>
<dbReference type="Pfam" id="PF01569">
    <property type="entry name" value="PAP2"/>
    <property type="match status" value="1"/>
</dbReference>
<dbReference type="InterPro" id="IPR000326">
    <property type="entry name" value="PAP2/HPO"/>
</dbReference>
<dbReference type="Gene3D" id="1.20.144.10">
    <property type="entry name" value="Phosphatidic acid phosphatase type 2/haloperoxidase"/>
    <property type="match status" value="1"/>
</dbReference>
<dbReference type="SUPFAM" id="SSF48317">
    <property type="entry name" value="Acid phosphatase/Vanadium-dependent haloperoxidase"/>
    <property type="match status" value="1"/>
</dbReference>
<keyword evidence="3 7" id="KW-0812">Transmembrane</keyword>
<evidence type="ECO:0000256" key="2">
    <source>
        <dbReference type="ARBA" id="ARBA00022475"/>
    </source>
</evidence>
<feature type="transmembrane region" description="Helical" evidence="7">
    <location>
        <begin position="20"/>
        <end position="45"/>
    </location>
</feature>
<evidence type="ECO:0000313" key="10">
    <source>
        <dbReference type="Proteomes" id="UP001561046"/>
    </source>
</evidence>
<evidence type="ECO:0000259" key="8">
    <source>
        <dbReference type="SMART" id="SM00014"/>
    </source>
</evidence>
<feature type="transmembrane region" description="Helical" evidence="7">
    <location>
        <begin position="97"/>
        <end position="119"/>
    </location>
</feature>
<comment type="subcellular location">
    <subcellularLocation>
        <location evidence="1">Cell membrane</location>
        <topology evidence="1">Multi-pass membrane protein</topology>
    </subcellularLocation>
</comment>
<feature type="transmembrane region" description="Helical" evidence="7">
    <location>
        <begin position="152"/>
        <end position="171"/>
    </location>
</feature>
<dbReference type="PANTHER" id="PTHR14969">
    <property type="entry name" value="SPHINGOSINE-1-PHOSPHATE PHOSPHOHYDROLASE"/>
    <property type="match status" value="1"/>
</dbReference>